<feature type="region of interest" description="Disordered" evidence="9">
    <location>
        <begin position="214"/>
        <end position="326"/>
    </location>
</feature>
<feature type="region of interest" description="Disordered" evidence="9">
    <location>
        <begin position="462"/>
        <end position="638"/>
    </location>
</feature>
<feature type="compositionally biased region" description="Acidic residues" evidence="9">
    <location>
        <begin position="10"/>
        <end position="20"/>
    </location>
</feature>
<keyword evidence="8" id="KW-0539">Nucleus</keyword>
<dbReference type="STRING" id="1507870.A0A1V8SL28"/>
<dbReference type="PANTHER" id="PTHR31633:SF1">
    <property type="entry name" value="H_ACA RIBONUCLEOPROTEIN COMPLEX NON-CORE SUBUNIT NAF1"/>
    <property type="match status" value="1"/>
</dbReference>
<feature type="compositionally biased region" description="Basic and acidic residues" evidence="9">
    <location>
        <begin position="594"/>
        <end position="609"/>
    </location>
</feature>
<evidence type="ECO:0000256" key="6">
    <source>
        <dbReference type="ARBA" id="ARBA00022553"/>
    </source>
</evidence>
<comment type="subcellular location">
    <subcellularLocation>
        <location evidence="1">Nucleus</location>
    </subcellularLocation>
</comment>
<gene>
    <name evidence="10" type="ORF">B0A48_14635</name>
</gene>
<feature type="region of interest" description="Disordered" evidence="9">
    <location>
        <begin position="1"/>
        <end position="32"/>
    </location>
</feature>
<feature type="region of interest" description="Disordered" evidence="9">
    <location>
        <begin position="155"/>
        <end position="188"/>
    </location>
</feature>
<proteinExistence type="inferred from homology"/>
<dbReference type="GO" id="GO:0005732">
    <property type="term" value="C:sno(s)RNA-containing ribonucleoprotein complex"/>
    <property type="evidence" value="ECO:0007669"/>
    <property type="project" value="InterPro"/>
</dbReference>
<keyword evidence="11" id="KW-1185">Reference proteome</keyword>
<dbReference type="PANTHER" id="PTHR31633">
    <property type="entry name" value="H/ACA RIBONUCLEOPROTEIN COMPLEX NON-CORE SUBUNIT NAF1"/>
    <property type="match status" value="1"/>
</dbReference>
<evidence type="ECO:0000256" key="2">
    <source>
        <dbReference type="ARBA" id="ARBA00009801"/>
    </source>
</evidence>
<dbReference type="InterPro" id="IPR040309">
    <property type="entry name" value="Naf1"/>
</dbReference>
<reference evidence="11" key="1">
    <citation type="submission" date="2017-03" db="EMBL/GenBank/DDBJ databases">
        <title>Genomes of endolithic fungi from Antarctica.</title>
        <authorList>
            <person name="Coleine C."/>
            <person name="Masonjones S."/>
            <person name="Stajich J.E."/>
        </authorList>
    </citation>
    <scope>NUCLEOTIDE SEQUENCE [LARGE SCALE GENOMIC DNA]</scope>
    <source>
        <strain evidence="11">CCFEE 5527</strain>
    </source>
</reference>
<dbReference type="InterPro" id="IPR007504">
    <property type="entry name" value="H/ACA_rnp_Gar1/Naf1"/>
</dbReference>
<comment type="caution">
    <text evidence="10">The sequence shown here is derived from an EMBL/GenBank/DDBJ whole genome shotgun (WGS) entry which is preliminary data.</text>
</comment>
<evidence type="ECO:0000313" key="10">
    <source>
        <dbReference type="EMBL" id="OQN99865.1"/>
    </source>
</evidence>
<feature type="compositionally biased region" description="Basic and acidic residues" evidence="9">
    <location>
        <begin position="462"/>
        <end position="480"/>
    </location>
</feature>
<keyword evidence="7" id="KW-0694">RNA-binding</keyword>
<dbReference type="Gene3D" id="2.40.10.230">
    <property type="entry name" value="Probable tRNA pseudouridine synthase domain"/>
    <property type="match status" value="1"/>
</dbReference>
<protein>
    <recommendedName>
        <fullName evidence="3">H/ACA ribonucleoprotein complex non-core subunit NAF1</fullName>
    </recommendedName>
</protein>
<organism evidence="10 11">
    <name type="scientific">Cryoendolithus antarcticus</name>
    <dbReference type="NCBI Taxonomy" id="1507870"/>
    <lineage>
        <taxon>Eukaryota</taxon>
        <taxon>Fungi</taxon>
        <taxon>Dikarya</taxon>
        <taxon>Ascomycota</taxon>
        <taxon>Pezizomycotina</taxon>
        <taxon>Dothideomycetes</taxon>
        <taxon>Dothideomycetidae</taxon>
        <taxon>Cladosporiales</taxon>
        <taxon>Cladosporiaceae</taxon>
        <taxon>Cryoendolithus</taxon>
    </lineage>
</organism>
<evidence type="ECO:0000256" key="9">
    <source>
        <dbReference type="SAM" id="MobiDB-lite"/>
    </source>
</evidence>
<dbReference type="OrthoDB" id="21550at2759"/>
<dbReference type="Pfam" id="PF04410">
    <property type="entry name" value="Gar1"/>
    <property type="match status" value="1"/>
</dbReference>
<feature type="compositionally biased region" description="Acidic residues" evidence="9">
    <location>
        <begin position="439"/>
        <end position="455"/>
    </location>
</feature>
<feature type="compositionally biased region" description="Basic and acidic residues" evidence="9">
    <location>
        <begin position="287"/>
        <end position="298"/>
    </location>
</feature>
<feature type="region of interest" description="Disordered" evidence="9">
    <location>
        <begin position="436"/>
        <end position="455"/>
    </location>
</feature>
<evidence type="ECO:0000256" key="1">
    <source>
        <dbReference type="ARBA" id="ARBA00004123"/>
    </source>
</evidence>
<feature type="compositionally biased region" description="Polar residues" evidence="9">
    <location>
        <begin position="240"/>
        <end position="253"/>
    </location>
</feature>
<sequence>MDTTHRDATGSDDSDWDDLYGETTQSNANGSNAVVAQSGDFDVITTDEADFPPAGAVIELRRQSAEDSLDLNVTDAIVGTVQPTGASTGAAGPELLPLDAGAESAADSTAHITADIAAHSIADSAAHSTHAPFVDATITQDGSDTNVDNNRSAFAAKNDATTTHPTKELSKTTSQPPNPKRIKLDSTNVEDDVGTVGVEGVAHVLERLRRSSTISEESFGGKGNENSLTGPNEDSHDVQAVNSRPSLADTTGETAPDSDPESSSDSSDSDSDSDSEASDTEGGSAMNHEEMAKMLMREEGEDGDRSGGGPPRTANEKAEVIPPKPQVNITEDTKVTLLGQVMHFAESRLVIAGTPGMAFDKIPSIEAPLCNAARKVIGAINDVMGTTANPFFLIIISEDELDTLGLQPGAQIFSIDAHTTFENVAEMKAKKYTDASNINDEEAGDDELEFSDDEVEQEYKRMNKASKKDGKGKLSREDFTRNAGPAGPDGYGNRRGRGRGGPRNRGNDRGGRGGRGGYDNNRYDDGGFRRYAPSSDDVPNWNHDVNYGDETGRPTSPPADGYTPLKRPDNLSEMMRTGGPVRNNARGNGNARVRPYDNNRGRGNNDRGGRGSSNNYGAPAARVPHPLPQAPPLAAQPQPYPIYNPNAYAGYTAPATANSYTAPAAPYSYAAPGTNNTYTAPTTNTAYAAPGTAAPTSYAPVYQQPAYNAQAYAQYQAQQAAYAAQPQAYQFNGQTYQYGAGGAYNPNYTAGQYGQQGGQQK</sequence>
<dbReference type="GO" id="GO:0005634">
    <property type="term" value="C:nucleus"/>
    <property type="evidence" value="ECO:0007669"/>
    <property type="project" value="UniProtKB-SubCell"/>
</dbReference>
<dbReference type="AlphaFoldDB" id="A0A1V8SL28"/>
<keyword evidence="5" id="KW-0698">rRNA processing</keyword>
<accession>A0A1V8SL28</accession>
<name>A0A1V8SL28_9PEZI</name>
<dbReference type="InterPro" id="IPR009000">
    <property type="entry name" value="Transl_B-barrel_sf"/>
</dbReference>
<evidence type="ECO:0000256" key="7">
    <source>
        <dbReference type="ARBA" id="ARBA00022884"/>
    </source>
</evidence>
<dbReference type="InterPro" id="IPR038664">
    <property type="entry name" value="Gar1/Naf1_Cbf5-bd_sf"/>
</dbReference>
<comment type="similarity">
    <text evidence="2">Belongs to the NAF1 family.</text>
</comment>
<dbReference type="EMBL" id="NAJO01000038">
    <property type="protein sequence ID" value="OQN99865.1"/>
    <property type="molecule type" value="Genomic_DNA"/>
</dbReference>
<keyword evidence="4" id="KW-0690">Ribosome biogenesis</keyword>
<feature type="compositionally biased region" description="Acidic residues" evidence="9">
    <location>
        <begin position="256"/>
        <end position="279"/>
    </location>
</feature>
<dbReference type="GO" id="GO:0001522">
    <property type="term" value="P:pseudouridine synthesis"/>
    <property type="evidence" value="ECO:0007669"/>
    <property type="project" value="InterPro"/>
</dbReference>
<evidence type="ECO:0000256" key="4">
    <source>
        <dbReference type="ARBA" id="ARBA00022517"/>
    </source>
</evidence>
<dbReference type="GO" id="GO:0006364">
    <property type="term" value="P:rRNA processing"/>
    <property type="evidence" value="ECO:0007669"/>
    <property type="project" value="UniProtKB-KW"/>
</dbReference>
<dbReference type="SUPFAM" id="SSF50447">
    <property type="entry name" value="Translation proteins"/>
    <property type="match status" value="1"/>
</dbReference>
<dbReference type="Proteomes" id="UP000192596">
    <property type="component" value="Unassembled WGS sequence"/>
</dbReference>
<dbReference type="GO" id="GO:0000493">
    <property type="term" value="P:box H/ACA snoRNP assembly"/>
    <property type="evidence" value="ECO:0007669"/>
    <property type="project" value="InterPro"/>
</dbReference>
<evidence type="ECO:0000256" key="5">
    <source>
        <dbReference type="ARBA" id="ARBA00022552"/>
    </source>
</evidence>
<evidence type="ECO:0000313" key="11">
    <source>
        <dbReference type="Proteomes" id="UP000192596"/>
    </source>
</evidence>
<feature type="compositionally biased region" description="Low complexity" evidence="9">
    <location>
        <begin position="578"/>
        <end position="593"/>
    </location>
</feature>
<feature type="compositionally biased region" description="Polar residues" evidence="9">
    <location>
        <begin position="22"/>
        <end position="32"/>
    </location>
</feature>
<dbReference type="InParanoid" id="A0A1V8SL28"/>
<evidence type="ECO:0000256" key="8">
    <source>
        <dbReference type="ARBA" id="ARBA00023242"/>
    </source>
</evidence>
<keyword evidence="6" id="KW-0597">Phosphoprotein</keyword>
<dbReference type="GO" id="GO:0003723">
    <property type="term" value="F:RNA binding"/>
    <property type="evidence" value="ECO:0007669"/>
    <property type="project" value="UniProtKB-KW"/>
</dbReference>
<evidence type="ECO:0000256" key="3">
    <source>
        <dbReference type="ARBA" id="ARBA00021438"/>
    </source>
</evidence>